<evidence type="ECO:0000256" key="4">
    <source>
        <dbReference type="SAM" id="MobiDB-lite"/>
    </source>
</evidence>
<feature type="domain" description="U1-type" evidence="5">
    <location>
        <begin position="8"/>
        <end position="43"/>
    </location>
</feature>
<evidence type="ECO:0000313" key="7">
    <source>
        <dbReference type="Proteomes" id="UP000215289"/>
    </source>
</evidence>
<dbReference type="InterPro" id="IPR003604">
    <property type="entry name" value="Matrin/U1-like-C_Znf_C2H2"/>
</dbReference>
<dbReference type="InterPro" id="IPR040023">
    <property type="entry name" value="WBP4"/>
</dbReference>
<dbReference type="Gene3D" id="3.30.160.60">
    <property type="entry name" value="Classic Zinc Finger"/>
    <property type="match status" value="1"/>
</dbReference>
<dbReference type="InterPro" id="IPR013085">
    <property type="entry name" value="U1-CZ_Znf_C2H2"/>
</dbReference>
<dbReference type="GO" id="GO:0008270">
    <property type="term" value="F:zinc ion binding"/>
    <property type="evidence" value="ECO:0007669"/>
    <property type="project" value="UniProtKB-KW"/>
</dbReference>
<dbReference type="AlphaFoldDB" id="A0A421DE88"/>
<dbReference type="STRING" id="1245748.A0A421DE88"/>
<feature type="compositionally biased region" description="Basic residues" evidence="4">
    <location>
        <begin position="285"/>
        <end position="295"/>
    </location>
</feature>
<feature type="region of interest" description="Disordered" evidence="4">
    <location>
        <begin position="27"/>
        <end position="103"/>
    </location>
</feature>
<evidence type="ECO:0000259" key="5">
    <source>
        <dbReference type="SMART" id="SM00451"/>
    </source>
</evidence>
<dbReference type="GO" id="GO:0003723">
    <property type="term" value="F:RNA binding"/>
    <property type="evidence" value="ECO:0007669"/>
    <property type="project" value="TreeGrafter"/>
</dbReference>
<dbReference type="GO" id="GO:0071011">
    <property type="term" value="C:precatalytic spliceosome"/>
    <property type="evidence" value="ECO:0007669"/>
    <property type="project" value="TreeGrafter"/>
</dbReference>
<evidence type="ECO:0000256" key="1">
    <source>
        <dbReference type="ARBA" id="ARBA00022723"/>
    </source>
</evidence>
<accession>A0A421DE88</accession>
<keyword evidence="7" id="KW-1185">Reference proteome</keyword>
<sequence>MAEYWKSAPRFWCKQCKIFIRDTPFEKTQHEASAKHQGNLKRFIRDIHRENERKQRETQKAKDEVERLKQTVAGKPGAKDSGAAPWKRAPAAPPPAERPVSLEERKKQIAQLAEMGIAIPDEYRGELALAGEWQTVSERVIRSGDDAEEGKPGSSIGVRKRKMEGDEEEQEARQEAERFVSQGWGSRTRQYPGAQSDADLDALLDSTKDVKKVKLSTPDEQSREKASNEAATPGTDAEHAAEHAAARESEPPSVKTEDKEVAQLATSDTPAVKQEDEAAPTGVVFKKRKPKVLRK</sequence>
<evidence type="ECO:0000313" key="6">
    <source>
        <dbReference type="EMBL" id="RLM00443.1"/>
    </source>
</evidence>
<dbReference type="OrthoDB" id="191651at2759"/>
<feature type="compositionally biased region" description="Basic and acidic residues" evidence="4">
    <location>
        <begin position="140"/>
        <end position="151"/>
    </location>
</feature>
<feature type="region of interest" description="Disordered" evidence="4">
    <location>
        <begin position="140"/>
        <end position="295"/>
    </location>
</feature>
<feature type="compositionally biased region" description="Basic and acidic residues" evidence="4">
    <location>
        <begin position="43"/>
        <end position="69"/>
    </location>
</feature>
<protein>
    <recommendedName>
        <fullName evidence="5">U1-type domain-containing protein</fullName>
    </recommendedName>
</protein>
<dbReference type="PANTHER" id="PTHR13173">
    <property type="entry name" value="WW DOMAIN BINDING PROTEIN 4"/>
    <property type="match status" value="1"/>
</dbReference>
<dbReference type="InterPro" id="IPR036236">
    <property type="entry name" value="Znf_C2H2_sf"/>
</dbReference>
<proteinExistence type="predicted"/>
<feature type="compositionally biased region" description="Basic and acidic residues" evidence="4">
    <location>
        <begin position="236"/>
        <end position="261"/>
    </location>
</feature>
<organism evidence="6 7">
    <name type="scientific">Aspergillus turcosus</name>
    <dbReference type="NCBI Taxonomy" id="1245748"/>
    <lineage>
        <taxon>Eukaryota</taxon>
        <taxon>Fungi</taxon>
        <taxon>Dikarya</taxon>
        <taxon>Ascomycota</taxon>
        <taxon>Pezizomycotina</taxon>
        <taxon>Eurotiomycetes</taxon>
        <taxon>Eurotiomycetidae</taxon>
        <taxon>Eurotiales</taxon>
        <taxon>Aspergillaceae</taxon>
        <taxon>Aspergillus</taxon>
        <taxon>Aspergillus subgen. Fumigati</taxon>
    </lineage>
</organism>
<evidence type="ECO:0000256" key="3">
    <source>
        <dbReference type="ARBA" id="ARBA00022833"/>
    </source>
</evidence>
<dbReference type="PANTHER" id="PTHR13173:SF10">
    <property type="entry name" value="WW DOMAIN-BINDING PROTEIN 4"/>
    <property type="match status" value="1"/>
</dbReference>
<dbReference type="GO" id="GO:0000398">
    <property type="term" value="P:mRNA splicing, via spliceosome"/>
    <property type="evidence" value="ECO:0007669"/>
    <property type="project" value="InterPro"/>
</dbReference>
<dbReference type="SMART" id="SM00451">
    <property type="entry name" value="ZnF_U1"/>
    <property type="match status" value="1"/>
</dbReference>
<keyword evidence="2" id="KW-0863">Zinc-finger</keyword>
<keyword evidence="3" id="KW-0862">Zinc</keyword>
<comment type="caution">
    <text evidence="6">The sequence shown here is derived from an EMBL/GenBank/DDBJ whole genome shotgun (WGS) entry which is preliminary data.</text>
</comment>
<dbReference type="Pfam" id="PF06220">
    <property type="entry name" value="zf-U1"/>
    <property type="match status" value="1"/>
</dbReference>
<keyword evidence="1" id="KW-0479">Metal-binding</keyword>
<evidence type="ECO:0000256" key="2">
    <source>
        <dbReference type="ARBA" id="ARBA00022771"/>
    </source>
</evidence>
<dbReference type="EMBL" id="NIDN02000015">
    <property type="protein sequence ID" value="RLM00443.1"/>
    <property type="molecule type" value="Genomic_DNA"/>
</dbReference>
<dbReference type="SUPFAM" id="SSF57667">
    <property type="entry name" value="beta-beta-alpha zinc fingers"/>
    <property type="match status" value="1"/>
</dbReference>
<gene>
    <name evidence="6" type="ORF">CFD26_104787</name>
</gene>
<dbReference type="Proteomes" id="UP000215289">
    <property type="component" value="Unassembled WGS sequence"/>
</dbReference>
<reference evidence="6 7" key="1">
    <citation type="submission" date="2018-08" db="EMBL/GenBank/DDBJ databases">
        <title>Draft genome sequences of two Aspergillus turcosus clinical strains isolated from bronchoalveolar lavage fluid: one azole-susceptible and the other azole-resistant.</title>
        <authorList>
            <person name="Parent-Michaud M."/>
            <person name="Dufresne P.J."/>
            <person name="Fournier E."/>
            <person name="Martineau C."/>
            <person name="Moreira S."/>
            <person name="Perkins V."/>
            <person name="De Repentigny L."/>
            <person name="Dufresne S.F."/>
        </authorList>
    </citation>
    <scope>NUCLEOTIDE SEQUENCE [LARGE SCALE GENOMIC DNA]</scope>
    <source>
        <strain evidence="6">HMR AF 1038</strain>
    </source>
</reference>
<name>A0A421DE88_9EURO</name>